<protein>
    <submittedName>
        <fullName evidence="1">Uncharacterized protein</fullName>
    </submittedName>
</protein>
<keyword evidence="2" id="KW-1185">Reference proteome</keyword>
<organism evidence="1 2">
    <name type="scientific">Durusdinium trenchii</name>
    <dbReference type="NCBI Taxonomy" id="1381693"/>
    <lineage>
        <taxon>Eukaryota</taxon>
        <taxon>Sar</taxon>
        <taxon>Alveolata</taxon>
        <taxon>Dinophyceae</taxon>
        <taxon>Suessiales</taxon>
        <taxon>Symbiodiniaceae</taxon>
        <taxon>Durusdinium</taxon>
    </lineage>
</organism>
<accession>A0ABP0RRU3</accession>
<dbReference type="EMBL" id="CAXAMN010026317">
    <property type="protein sequence ID" value="CAK9102190.1"/>
    <property type="molecule type" value="Genomic_DNA"/>
</dbReference>
<evidence type="ECO:0000313" key="2">
    <source>
        <dbReference type="Proteomes" id="UP001642484"/>
    </source>
</evidence>
<gene>
    <name evidence="1" type="ORF">CCMP2556_LOCUS48103</name>
</gene>
<name>A0ABP0RRU3_9DINO</name>
<proteinExistence type="predicted"/>
<comment type="caution">
    <text evidence="1">The sequence shown here is derived from an EMBL/GenBank/DDBJ whole genome shotgun (WGS) entry which is preliminary data.</text>
</comment>
<reference evidence="1 2" key="1">
    <citation type="submission" date="2024-02" db="EMBL/GenBank/DDBJ databases">
        <authorList>
            <person name="Chen Y."/>
            <person name="Shah S."/>
            <person name="Dougan E. K."/>
            <person name="Thang M."/>
            <person name="Chan C."/>
        </authorList>
    </citation>
    <scope>NUCLEOTIDE SEQUENCE [LARGE SCALE GENOMIC DNA]</scope>
</reference>
<dbReference type="Proteomes" id="UP001642484">
    <property type="component" value="Unassembled WGS sequence"/>
</dbReference>
<evidence type="ECO:0000313" key="1">
    <source>
        <dbReference type="EMBL" id="CAK9102190.1"/>
    </source>
</evidence>
<sequence length="102" mass="11329">MGSEDVLWSAHHGGGDRHVSFLALLWVVEKLVLWARLLFTVRALVTVVQAKVAQRKGHCRVYGNEANDVWCASKISTDHHAPSQKSLQGSPCSSFQFFSAKH</sequence>